<evidence type="ECO:0000256" key="12">
    <source>
        <dbReference type="SAM" id="MobiDB-lite"/>
    </source>
</evidence>
<feature type="signal peptide" evidence="13">
    <location>
        <begin position="1"/>
        <end position="23"/>
    </location>
</feature>
<evidence type="ECO:0000256" key="3">
    <source>
        <dbReference type="ARBA" id="ARBA00022692"/>
    </source>
</evidence>
<evidence type="ECO:0000256" key="10">
    <source>
        <dbReference type="ARBA" id="ARBA00023157"/>
    </source>
</evidence>
<organism evidence="15 16">
    <name type="scientific">Rhododendron williamsianum</name>
    <dbReference type="NCBI Taxonomy" id="262921"/>
    <lineage>
        <taxon>Eukaryota</taxon>
        <taxon>Viridiplantae</taxon>
        <taxon>Streptophyta</taxon>
        <taxon>Embryophyta</taxon>
        <taxon>Tracheophyta</taxon>
        <taxon>Spermatophyta</taxon>
        <taxon>Magnoliopsida</taxon>
        <taxon>eudicotyledons</taxon>
        <taxon>Gunneridae</taxon>
        <taxon>Pentapetalae</taxon>
        <taxon>asterids</taxon>
        <taxon>Ericales</taxon>
        <taxon>Ericaceae</taxon>
        <taxon>Ericoideae</taxon>
        <taxon>Rhodoreae</taxon>
        <taxon>Rhododendron</taxon>
    </lineage>
</organism>
<proteinExistence type="predicted"/>
<comment type="subcellular location">
    <subcellularLocation>
        <location evidence="1">Membrane</location>
        <topology evidence="1">Single-pass type I membrane protein</topology>
    </subcellularLocation>
</comment>
<feature type="region of interest" description="Disordered" evidence="12">
    <location>
        <begin position="129"/>
        <end position="154"/>
    </location>
</feature>
<keyword evidence="11" id="KW-0325">Glycoprotein</keyword>
<sequence>MASVNTILVALAIFVVAFPSTSATEFVVGDALGWRFGVDYGAWASGKTFVVGDTLVFNYTRGDHSVVIVNEINYQQCTVPTGAVPLTSGDDLITLAASGSQWYICGIPLHCPAGMKLAITVSPAGSASPVGSPSSTSGATAPPPPPPAGTTAPPPSAAAGIAFSRCHAWFVGALSILMIMIMA</sequence>
<evidence type="ECO:0000256" key="6">
    <source>
        <dbReference type="ARBA" id="ARBA00022982"/>
    </source>
</evidence>
<feature type="chain" id="PRO_5025531982" description="Phytocyanin domain-containing protein" evidence="13">
    <location>
        <begin position="24"/>
        <end position="183"/>
    </location>
</feature>
<evidence type="ECO:0000256" key="7">
    <source>
        <dbReference type="ARBA" id="ARBA00022989"/>
    </source>
</evidence>
<dbReference type="AlphaFoldDB" id="A0A6A4LYC7"/>
<evidence type="ECO:0000256" key="13">
    <source>
        <dbReference type="SAM" id="SignalP"/>
    </source>
</evidence>
<dbReference type="PROSITE" id="PS51485">
    <property type="entry name" value="PHYTOCYANIN"/>
    <property type="match status" value="1"/>
</dbReference>
<dbReference type="EMBL" id="QEFC01001169">
    <property type="protein sequence ID" value="KAE9459497.1"/>
    <property type="molecule type" value="Genomic_DNA"/>
</dbReference>
<feature type="compositionally biased region" description="Pro residues" evidence="12">
    <location>
        <begin position="141"/>
        <end position="154"/>
    </location>
</feature>
<dbReference type="GO" id="GO:0005886">
    <property type="term" value="C:plasma membrane"/>
    <property type="evidence" value="ECO:0007669"/>
    <property type="project" value="TreeGrafter"/>
</dbReference>
<dbReference type="Gene3D" id="2.60.40.420">
    <property type="entry name" value="Cupredoxins - blue copper proteins"/>
    <property type="match status" value="1"/>
</dbReference>
<dbReference type="FunFam" id="2.60.40.420:FF:000067">
    <property type="entry name" value="Cupredoxin superfamily protein"/>
    <property type="match status" value="1"/>
</dbReference>
<dbReference type="InterPro" id="IPR039391">
    <property type="entry name" value="Phytocyanin-like"/>
</dbReference>
<feature type="non-terminal residue" evidence="15">
    <location>
        <position position="1"/>
    </location>
</feature>
<evidence type="ECO:0000313" key="15">
    <source>
        <dbReference type="EMBL" id="KAE9459497.1"/>
    </source>
</evidence>
<dbReference type="PANTHER" id="PTHR33021">
    <property type="entry name" value="BLUE COPPER PROTEIN"/>
    <property type="match status" value="1"/>
</dbReference>
<protein>
    <recommendedName>
        <fullName evidence="14">Phytocyanin domain-containing protein</fullName>
    </recommendedName>
</protein>
<evidence type="ECO:0000256" key="5">
    <source>
        <dbReference type="ARBA" id="ARBA00022729"/>
    </source>
</evidence>
<evidence type="ECO:0000256" key="4">
    <source>
        <dbReference type="ARBA" id="ARBA00022723"/>
    </source>
</evidence>
<comment type="caution">
    <text evidence="15">The sequence shown here is derived from an EMBL/GenBank/DDBJ whole genome shotgun (WGS) entry which is preliminary data.</text>
</comment>
<name>A0A6A4LYC7_9ERIC</name>
<dbReference type="Proteomes" id="UP000428333">
    <property type="component" value="Linkage Group LG05"/>
</dbReference>
<dbReference type="GO" id="GO:0009055">
    <property type="term" value="F:electron transfer activity"/>
    <property type="evidence" value="ECO:0007669"/>
    <property type="project" value="InterPro"/>
</dbReference>
<keyword evidence="16" id="KW-1185">Reference proteome</keyword>
<dbReference type="CDD" id="cd04216">
    <property type="entry name" value="Phytocyanin"/>
    <property type="match status" value="1"/>
</dbReference>
<gene>
    <name evidence="15" type="ORF">C3L33_08610</name>
</gene>
<evidence type="ECO:0000256" key="1">
    <source>
        <dbReference type="ARBA" id="ARBA00004479"/>
    </source>
</evidence>
<feature type="compositionally biased region" description="Low complexity" evidence="12">
    <location>
        <begin position="129"/>
        <end position="140"/>
    </location>
</feature>
<dbReference type="InterPro" id="IPR008972">
    <property type="entry name" value="Cupredoxin"/>
</dbReference>
<keyword evidence="3" id="KW-0812">Transmembrane</keyword>
<dbReference type="OrthoDB" id="687943at2759"/>
<keyword evidence="4" id="KW-0479">Metal-binding</keyword>
<evidence type="ECO:0000256" key="8">
    <source>
        <dbReference type="ARBA" id="ARBA00023008"/>
    </source>
</evidence>
<keyword evidence="7" id="KW-1133">Transmembrane helix</keyword>
<keyword evidence="8" id="KW-0186">Copper</keyword>
<evidence type="ECO:0000256" key="9">
    <source>
        <dbReference type="ARBA" id="ARBA00023136"/>
    </source>
</evidence>
<accession>A0A6A4LYC7</accession>
<dbReference type="GO" id="GO:0046872">
    <property type="term" value="F:metal ion binding"/>
    <property type="evidence" value="ECO:0007669"/>
    <property type="project" value="UniProtKB-KW"/>
</dbReference>
<keyword evidence="9" id="KW-0472">Membrane</keyword>
<evidence type="ECO:0000313" key="16">
    <source>
        <dbReference type="Proteomes" id="UP000428333"/>
    </source>
</evidence>
<dbReference type="InterPro" id="IPR003245">
    <property type="entry name" value="Phytocyanin_dom"/>
</dbReference>
<dbReference type="SUPFAM" id="SSF49503">
    <property type="entry name" value="Cupredoxins"/>
    <property type="match status" value="1"/>
</dbReference>
<dbReference type="Pfam" id="PF02298">
    <property type="entry name" value="Cu_bind_like"/>
    <property type="match status" value="1"/>
</dbReference>
<reference evidence="15 16" key="1">
    <citation type="journal article" date="2019" name="Genome Biol. Evol.">
        <title>The Rhododendron genome and chromosomal organization provide insight into shared whole-genome duplications across the heath family (Ericaceae).</title>
        <authorList>
            <person name="Soza V.L."/>
            <person name="Lindsley D."/>
            <person name="Waalkes A."/>
            <person name="Ramage E."/>
            <person name="Patwardhan R.P."/>
            <person name="Burton J.N."/>
            <person name="Adey A."/>
            <person name="Kumar A."/>
            <person name="Qiu R."/>
            <person name="Shendure J."/>
            <person name="Hall B."/>
        </authorList>
    </citation>
    <scope>NUCLEOTIDE SEQUENCE [LARGE SCALE GENOMIC DNA]</scope>
    <source>
        <strain evidence="15">RSF 1966-606</strain>
    </source>
</reference>
<dbReference type="GO" id="GO:0009610">
    <property type="term" value="P:response to symbiotic fungus"/>
    <property type="evidence" value="ECO:0007669"/>
    <property type="project" value="UniProtKB-ARBA"/>
</dbReference>
<keyword evidence="5 13" id="KW-0732">Signal</keyword>
<keyword evidence="6" id="KW-0249">Electron transport</keyword>
<evidence type="ECO:0000259" key="14">
    <source>
        <dbReference type="PROSITE" id="PS51485"/>
    </source>
</evidence>
<evidence type="ECO:0000256" key="11">
    <source>
        <dbReference type="ARBA" id="ARBA00023180"/>
    </source>
</evidence>
<keyword evidence="10" id="KW-1015">Disulfide bond</keyword>
<dbReference type="PANTHER" id="PTHR33021:SF408">
    <property type="entry name" value="PHYTOCYANIN DOMAIN-CONTAINING PROTEIN"/>
    <property type="match status" value="1"/>
</dbReference>
<keyword evidence="2" id="KW-0813">Transport</keyword>
<feature type="domain" description="Phytocyanin" evidence="14">
    <location>
        <begin position="24"/>
        <end position="123"/>
    </location>
</feature>
<evidence type="ECO:0000256" key="2">
    <source>
        <dbReference type="ARBA" id="ARBA00022448"/>
    </source>
</evidence>